<evidence type="ECO:0000259" key="1">
    <source>
        <dbReference type="Pfam" id="PF12763"/>
    </source>
</evidence>
<evidence type="ECO:0000313" key="3">
    <source>
        <dbReference type="Proteomes" id="UP001163828"/>
    </source>
</evidence>
<dbReference type="InterPro" id="IPR011992">
    <property type="entry name" value="EF-hand-dom_pair"/>
</dbReference>
<evidence type="ECO:0000313" key="2">
    <source>
        <dbReference type="EMBL" id="KAJ3998625.1"/>
    </source>
</evidence>
<name>A0ABQ8QJC9_9AGAR</name>
<comment type="caution">
    <text evidence="2">The sequence shown here is derived from an EMBL/GenBank/DDBJ whole genome shotgun (WGS) entry which is preliminary data.</text>
</comment>
<keyword evidence="3" id="KW-1185">Reference proteome</keyword>
<dbReference type="Gene3D" id="1.10.238.10">
    <property type="entry name" value="EF-hand"/>
    <property type="match status" value="1"/>
</dbReference>
<gene>
    <name evidence="2" type="ORF">F5050DRAFT_1566813</name>
</gene>
<dbReference type="InterPro" id="IPR000261">
    <property type="entry name" value="EH_dom"/>
</dbReference>
<dbReference type="EMBL" id="MU790555">
    <property type="protein sequence ID" value="KAJ3998625.1"/>
    <property type="molecule type" value="Genomic_DNA"/>
</dbReference>
<accession>A0ABQ8QJC9</accession>
<dbReference type="SUPFAM" id="SSF47473">
    <property type="entry name" value="EF-hand"/>
    <property type="match status" value="1"/>
</dbReference>
<reference evidence="2" key="1">
    <citation type="submission" date="2022-08" db="EMBL/GenBank/DDBJ databases">
        <authorList>
            <consortium name="DOE Joint Genome Institute"/>
            <person name="Min B."/>
            <person name="Riley R."/>
            <person name="Sierra-Patev S."/>
            <person name="Naranjo-Ortiz M."/>
            <person name="Looney B."/>
            <person name="Konkel Z."/>
            <person name="Slot J.C."/>
            <person name="Sakamoto Y."/>
            <person name="Steenwyk J.L."/>
            <person name="Rokas A."/>
            <person name="Carro J."/>
            <person name="Camarero S."/>
            <person name="Ferreira P."/>
            <person name="Molpeceres G."/>
            <person name="Ruiz-Duenas F.J."/>
            <person name="Serrano A."/>
            <person name="Henrissat B."/>
            <person name="Drula E."/>
            <person name="Hughes K.W."/>
            <person name="Mata J.L."/>
            <person name="Ishikawa N.K."/>
            <person name="Vargas-Isla R."/>
            <person name="Ushijima S."/>
            <person name="Smith C.A."/>
            <person name="Ahrendt S."/>
            <person name="Andreopoulos W."/>
            <person name="He G."/>
            <person name="Labutti K."/>
            <person name="Lipzen A."/>
            <person name="Ng V."/>
            <person name="Sandor L."/>
            <person name="Barry K."/>
            <person name="Martinez A.T."/>
            <person name="Xiao Y."/>
            <person name="Gibbons J.G."/>
            <person name="Terashima K."/>
            <person name="Hibbett D.S."/>
            <person name="Grigoriev I.V."/>
        </authorList>
    </citation>
    <scope>NUCLEOTIDE SEQUENCE</scope>
    <source>
        <strain evidence="2">TFB10827</strain>
    </source>
</reference>
<feature type="domain" description="EH" evidence="1">
    <location>
        <begin position="31"/>
        <end position="87"/>
    </location>
</feature>
<organism evidence="2 3">
    <name type="scientific">Lentinula boryana</name>
    <dbReference type="NCBI Taxonomy" id="40481"/>
    <lineage>
        <taxon>Eukaryota</taxon>
        <taxon>Fungi</taxon>
        <taxon>Dikarya</taxon>
        <taxon>Basidiomycota</taxon>
        <taxon>Agaricomycotina</taxon>
        <taxon>Agaricomycetes</taxon>
        <taxon>Agaricomycetidae</taxon>
        <taxon>Agaricales</taxon>
        <taxon>Marasmiineae</taxon>
        <taxon>Omphalotaceae</taxon>
        <taxon>Lentinula</taxon>
    </lineage>
</organism>
<protein>
    <recommendedName>
        <fullName evidence="1">EH domain-containing protein</fullName>
    </recommendedName>
</protein>
<proteinExistence type="predicted"/>
<dbReference type="Proteomes" id="UP001163828">
    <property type="component" value="Unassembled WGS sequence"/>
</dbReference>
<sequence>MTSQFSPTPEELSLADKILFKVHKGRVKRENPAARLDADSAVKLFLTTKLSPQVLSKIWREADVGEKGWQELTVALRLVGWAQSGEHSLDHSLLVKGELYMYIDWV</sequence>
<dbReference type="Pfam" id="PF12763">
    <property type="entry name" value="EH"/>
    <property type="match status" value="1"/>
</dbReference>